<evidence type="ECO:0008006" key="4">
    <source>
        <dbReference type="Google" id="ProtNLM"/>
    </source>
</evidence>
<feature type="chain" id="PRO_5026215467" description="Lysozyme inhibitor LprI N-terminal domain-containing protein" evidence="1">
    <location>
        <begin position="24"/>
        <end position="152"/>
    </location>
</feature>
<evidence type="ECO:0000256" key="1">
    <source>
        <dbReference type="SAM" id="SignalP"/>
    </source>
</evidence>
<dbReference type="EMBL" id="WTYJ01000002">
    <property type="protein sequence ID" value="MXO99562.1"/>
    <property type="molecule type" value="Genomic_DNA"/>
</dbReference>
<evidence type="ECO:0000313" key="2">
    <source>
        <dbReference type="EMBL" id="MXO99562.1"/>
    </source>
</evidence>
<dbReference type="OrthoDB" id="8452572at2"/>
<sequence>MSRPLRSAILVLALLASPTAVVAQPAGTPPAQRDPALDDDAALLEQAIARLEGNYGDILSDVGCDAPTITAHKLLCDSADNPNLLLWRMSRLDDMAWAYAYENATGTEIDRANVPLDAAFIAERDACTDVDCLHQVLIRHTNDSLGGETPYR</sequence>
<evidence type="ECO:0000313" key="3">
    <source>
        <dbReference type="Proteomes" id="UP000469430"/>
    </source>
</evidence>
<keyword evidence="3" id="KW-1185">Reference proteome</keyword>
<accession>A0A6I4TUS7</accession>
<keyword evidence="1" id="KW-0732">Signal</keyword>
<dbReference type="Proteomes" id="UP000469430">
    <property type="component" value="Unassembled WGS sequence"/>
</dbReference>
<comment type="caution">
    <text evidence="2">The sequence shown here is derived from an EMBL/GenBank/DDBJ whole genome shotgun (WGS) entry which is preliminary data.</text>
</comment>
<protein>
    <recommendedName>
        <fullName evidence="4">Lysozyme inhibitor LprI N-terminal domain-containing protein</fullName>
    </recommendedName>
</protein>
<proteinExistence type="predicted"/>
<organism evidence="2 3">
    <name type="scientific">Croceibacterium xixiisoli</name>
    <dbReference type="NCBI Taxonomy" id="1476466"/>
    <lineage>
        <taxon>Bacteria</taxon>
        <taxon>Pseudomonadati</taxon>
        <taxon>Pseudomonadota</taxon>
        <taxon>Alphaproteobacteria</taxon>
        <taxon>Sphingomonadales</taxon>
        <taxon>Erythrobacteraceae</taxon>
        <taxon>Croceibacterium</taxon>
    </lineage>
</organism>
<gene>
    <name evidence="2" type="ORF">GRI97_11240</name>
</gene>
<reference evidence="2 3" key="1">
    <citation type="submission" date="2019-12" db="EMBL/GenBank/DDBJ databases">
        <title>Genomic-based taxomic classification of the family Erythrobacteraceae.</title>
        <authorList>
            <person name="Xu L."/>
        </authorList>
    </citation>
    <scope>NUCLEOTIDE SEQUENCE [LARGE SCALE GENOMIC DNA]</scope>
    <source>
        <strain evidence="2 3">S36</strain>
    </source>
</reference>
<dbReference type="AlphaFoldDB" id="A0A6I4TUS7"/>
<dbReference type="RefSeq" id="WP_161391274.1">
    <property type="nucleotide sequence ID" value="NZ_JBHSCP010000001.1"/>
</dbReference>
<feature type="signal peptide" evidence="1">
    <location>
        <begin position="1"/>
        <end position="23"/>
    </location>
</feature>
<name>A0A6I4TUS7_9SPHN</name>